<dbReference type="Gene3D" id="1.10.418.10">
    <property type="entry name" value="Calponin-like domain"/>
    <property type="match status" value="2"/>
</dbReference>
<dbReference type="PANTHER" id="PTHR38537:SF8">
    <property type="entry name" value="FILAMIN-A"/>
    <property type="match status" value="1"/>
</dbReference>
<dbReference type="InterPro" id="IPR017868">
    <property type="entry name" value="Filamin/ABP280_repeat-like"/>
</dbReference>
<evidence type="ECO:0000313" key="8">
    <source>
        <dbReference type="WBParaSite" id="L893_g3687.t1"/>
    </source>
</evidence>
<name>A0A1I8AAB0_9BILA</name>
<dbReference type="PANTHER" id="PTHR38537">
    <property type="entry name" value="JITTERBUG, ISOFORM N"/>
    <property type="match status" value="1"/>
</dbReference>
<dbReference type="Proteomes" id="UP000095287">
    <property type="component" value="Unplaced"/>
</dbReference>
<dbReference type="Pfam" id="PF00630">
    <property type="entry name" value="Filamin"/>
    <property type="match status" value="9"/>
</dbReference>
<feature type="domain" description="Calponin-homology (CH)" evidence="6">
    <location>
        <begin position="150"/>
        <end position="255"/>
    </location>
</feature>
<keyword evidence="7" id="KW-1185">Reference proteome</keyword>
<dbReference type="InterPro" id="IPR044801">
    <property type="entry name" value="Filamin"/>
</dbReference>
<dbReference type="FunFam" id="2.60.40.10:FF:000140">
    <property type="entry name" value="FiLamiN (Actin binding protein) homolog"/>
    <property type="match status" value="1"/>
</dbReference>
<feature type="repeat" description="Filamin" evidence="4">
    <location>
        <begin position="538"/>
        <end position="634"/>
    </location>
</feature>
<evidence type="ECO:0000256" key="1">
    <source>
        <dbReference type="ARBA" id="ARBA00009238"/>
    </source>
</evidence>
<dbReference type="InterPro" id="IPR036872">
    <property type="entry name" value="CH_dom_sf"/>
</dbReference>
<feature type="repeat" description="Filamin" evidence="4">
    <location>
        <begin position="1362"/>
        <end position="1453"/>
    </location>
</feature>
<dbReference type="PROSITE" id="PS00020">
    <property type="entry name" value="ACTININ_2"/>
    <property type="match status" value="1"/>
</dbReference>
<feature type="region of interest" description="Disordered" evidence="5">
    <location>
        <begin position="288"/>
        <end position="324"/>
    </location>
</feature>
<comment type="similarity">
    <text evidence="1">Belongs to the filamin family.</text>
</comment>
<feature type="repeat" description="Filamin" evidence="4">
    <location>
        <begin position="805"/>
        <end position="889"/>
    </location>
</feature>
<feature type="repeat" description="Filamin" evidence="4">
    <location>
        <begin position="886"/>
        <end position="975"/>
    </location>
</feature>
<dbReference type="SUPFAM" id="SSF81296">
    <property type="entry name" value="E set domains"/>
    <property type="match status" value="10"/>
</dbReference>
<dbReference type="InterPro" id="IPR001298">
    <property type="entry name" value="Filamin/ABP280_rpt"/>
</dbReference>
<protein>
    <submittedName>
        <fullName evidence="8">Calponin-homology (CH) domain-containing protein</fullName>
    </submittedName>
</protein>
<evidence type="ECO:0000313" key="7">
    <source>
        <dbReference type="Proteomes" id="UP000095287"/>
    </source>
</evidence>
<dbReference type="FunFam" id="1.10.418.10:FF:000006">
    <property type="entry name" value="Filamin-B isoform A"/>
    <property type="match status" value="1"/>
</dbReference>
<accession>A0A1I8AAB0</accession>
<feature type="region of interest" description="Disordered" evidence="5">
    <location>
        <begin position="504"/>
        <end position="531"/>
    </location>
</feature>
<dbReference type="Gene3D" id="2.60.40.10">
    <property type="entry name" value="Immunoglobulins"/>
    <property type="match status" value="10"/>
</dbReference>
<dbReference type="InterPro" id="IPR001715">
    <property type="entry name" value="CH_dom"/>
</dbReference>
<feature type="repeat" description="Filamin" evidence="4">
    <location>
        <begin position="978"/>
        <end position="1070"/>
    </location>
</feature>
<dbReference type="InterPro" id="IPR001589">
    <property type="entry name" value="Actinin_actin-bd_CS"/>
</dbReference>
<feature type="repeat" description="Filamin" evidence="4">
    <location>
        <begin position="723"/>
        <end position="797"/>
    </location>
</feature>
<sequence>MSRAAEEEARENVLPETLPDAAWKKIQQNTFTRWVNQHLACINLSINNLASDFHDGLKLIGLVEVLATRSLGKYNKRVSFRSQKLENVTLVLKFLENDEDVKLVNIDSSDIVDENLKLIMGLVWTLIQHYSISMPVWTDGDKAKESNTTNSPRARLLAWIKAHLPEDVPVTNFSSDWNDGVALGALVDHCCGGLIDLDWRNFDPRDADSNTAHVMKIAAERLDVAGLITAEELINPNVDEQSVMTYLSQFPRAHAAYIERKQKEDEERRVREEIERHESLIAEQLEEQRRLSREAEEQRQREEEEQRLREEEAERKRREAEEKERLLAEAAEAERLRAAAEEEERLRRLREEEEARVKEQERINVEKRLLELEEERRRLELEEEQRRLQLEEEIKREQELEAQNRILREQEEERLREEEERKRRLHQDEVRTVTHIEVDDEESVSRKLSEILKKSEEHRTVPFDKTCESDEEPGVVCTAASTDSTCSSCHSECEVCDHQQLPKGNDTNVLKQQGEMPTETRQQESHNGDDNHCPNHLRCFAEGPGLTHAYVNEPTWFEVNTQNSDRPGHLQFRLAGPHETQTSVKDHSDGCCTFEYTALSPGQYIVDVLYADVDLTNEETEPQHIPGSPFHVTVEERSNGCPINDSANKSNGISFANNCPPRVRQAIKGSALDCYHNICLDRRRNIRPSRNVHASEDQPVEDQTEDLERYAFVHQNGGEKRPKEVSVLVNLVENISVQDLTPFVTMPSGAHTQNAQIIDNHDGTVLVKYQPSQQGKHELTIQHNGHNLKGAPIVFYVDDIKNGFITVYGPGLQYAVVGEPAAFTVCAAGGIKTDLVVSIEGNGKANVQSHDNKDGTCSVTWVPPVPGEYLISVKVAGKLVKGGPFKVLVAGEGHKRAHLSVGSTSEVSLNIIEPSLKGISASIKSPQGIEEPCFIRHIDATHIGVSFTPREVGEHLITVKKDGFILPKCPFRIKVDKSQVGDASKVVCSGPGISSATSQAFNEIVVDTTKAGYGGLSVSVEGPSKAEIVCKEAKNGVVKIAYKPSEPGVYAVAVKFADNHVKESPFNVTCTGKGAGSVTDTTGRKCEQAPIVIPGQDAVLYAKLPNTNPMDMSAKVMLPNGRSEDIEMRDLGECFYQLKFVPHEEGLHVVSILHKEQHVNGSPYQYTVGSFSEGGAHKVRAGGMGLVSGETVYPQSFNIFTREAGAGKLNVSIEGPSKAAMEFKDHKNGNCHLEYKVQKPGEYIVAVKFNDQHIPDSPFKVFIAPSTGEARKLELASFPDMGLPVGKACTFTVLTHRARGHLEAKVVSPSNTVETIDIVPIDEGESYAMRFIPHEPGNHYVHVTLDNAPMRNSPFRIRVGGKDSSDPTAVSASGDGLKHGQTGQKCEFIINTCNAGAAPLQVQIDGPSKVTLDAYELDTGYKARYTPLAPGDYYASVKYAGIHIPGSPFKINVTGNALGGSGFNESSMVKIDALAKTSKGTVAQAPTYKGDASKVIVKGAGLKKFFPGRPAMFTIDTNMAGPNLLFVGVVTTKGPCEEVLVKHHGQGSYIVNYKILDRTKGFIFVKYGEEQIPGSPFAVEP</sequence>
<keyword evidence="3" id="KW-0009">Actin-binding</keyword>
<dbReference type="Pfam" id="PF00307">
    <property type="entry name" value="CH"/>
    <property type="match status" value="2"/>
</dbReference>
<dbReference type="GO" id="GO:0030036">
    <property type="term" value="P:actin cytoskeleton organization"/>
    <property type="evidence" value="ECO:0007669"/>
    <property type="project" value="InterPro"/>
</dbReference>
<feature type="repeat" description="Filamin" evidence="4">
    <location>
        <begin position="1171"/>
        <end position="1263"/>
    </location>
</feature>
<dbReference type="InterPro" id="IPR014756">
    <property type="entry name" value="Ig_E-set"/>
</dbReference>
<feature type="repeat" description="Filamin" evidence="4">
    <location>
        <begin position="1265"/>
        <end position="1359"/>
    </location>
</feature>
<reference evidence="8" key="1">
    <citation type="submission" date="2016-11" db="UniProtKB">
        <authorList>
            <consortium name="WormBaseParasite"/>
        </authorList>
    </citation>
    <scope>IDENTIFICATION</scope>
</reference>
<feature type="repeat" description="Filamin" evidence="4">
    <location>
        <begin position="1071"/>
        <end position="1168"/>
    </location>
</feature>
<dbReference type="PROSITE" id="PS00019">
    <property type="entry name" value="ACTININ_1"/>
    <property type="match status" value="1"/>
</dbReference>
<dbReference type="SUPFAM" id="SSF47576">
    <property type="entry name" value="Calponin-homology domain, CH-domain"/>
    <property type="match status" value="1"/>
</dbReference>
<feature type="repeat" description="Filamin" evidence="4">
    <location>
        <begin position="1487"/>
        <end position="1581"/>
    </location>
</feature>
<dbReference type="SMART" id="SM00033">
    <property type="entry name" value="CH"/>
    <property type="match status" value="2"/>
</dbReference>
<proteinExistence type="inferred from homology"/>
<dbReference type="PROSITE" id="PS50021">
    <property type="entry name" value="CH"/>
    <property type="match status" value="2"/>
</dbReference>
<evidence type="ECO:0000256" key="5">
    <source>
        <dbReference type="SAM" id="MobiDB-lite"/>
    </source>
</evidence>
<evidence type="ECO:0000256" key="4">
    <source>
        <dbReference type="PROSITE-ProRule" id="PRU00087"/>
    </source>
</evidence>
<evidence type="ECO:0000259" key="6">
    <source>
        <dbReference type="PROSITE" id="PS50021"/>
    </source>
</evidence>
<feature type="domain" description="Calponin-homology (CH)" evidence="6">
    <location>
        <begin position="25"/>
        <end position="131"/>
    </location>
</feature>
<evidence type="ECO:0000256" key="3">
    <source>
        <dbReference type="ARBA" id="ARBA00023203"/>
    </source>
</evidence>
<dbReference type="PROSITE" id="PS50194">
    <property type="entry name" value="FILAMIN_REPEAT"/>
    <property type="match status" value="10"/>
</dbReference>
<dbReference type="GO" id="GO:0051015">
    <property type="term" value="F:actin filament binding"/>
    <property type="evidence" value="ECO:0007669"/>
    <property type="project" value="InterPro"/>
</dbReference>
<feature type="compositionally biased region" description="Basic and acidic residues" evidence="5">
    <location>
        <begin position="521"/>
        <end position="531"/>
    </location>
</feature>
<dbReference type="InterPro" id="IPR013783">
    <property type="entry name" value="Ig-like_fold"/>
</dbReference>
<dbReference type="FunFam" id="2.60.40.10:FF:000096">
    <property type="entry name" value="filamin-C isoform X2"/>
    <property type="match status" value="1"/>
</dbReference>
<evidence type="ECO:0000256" key="2">
    <source>
        <dbReference type="ARBA" id="ARBA00022737"/>
    </source>
</evidence>
<keyword evidence="2" id="KW-0677">Repeat</keyword>
<organism evidence="7 8">
    <name type="scientific">Steinernema glaseri</name>
    <dbReference type="NCBI Taxonomy" id="37863"/>
    <lineage>
        <taxon>Eukaryota</taxon>
        <taxon>Metazoa</taxon>
        <taxon>Ecdysozoa</taxon>
        <taxon>Nematoda</taxon>
        <taxon>Chromadorea</taxon>
        <taxon>Rhabditida</taxon>
        <taxon>Tylenchina</taxon>
        <taxon>Panagrolaimomorpha</taxon>
        <taxon>Strongyloidoidea</taxon>
        <taxon>Steinernematidae</taxon>
        <taxon>Steinernema</taxon>
    </lineage>
</organism>
<dbReference type="SMART" id="SM00557">
    <property type="entry name" value="IG_FLMN"/>
    <property type="match status" value="10"/>
</dbReference>
<dbReference type="WBParaSite" id="L893_g3687.t1">
    <property type="protein sequence ID" value="L893_g3687.t1"/>
    <property type="gene ID" value="L893_g3687"/>
</dbReference>